<organism evidence="15 16">
    <name type="scientific">Malassezia vespertilionis</name>
    <dbReference type="NCBI Taxonomy" id="2020962"/>
    <lineage>
        <taxon>Eukaryota</taxon>
        <taxon>Fungi</taxon>
        <taxon>Dikarya</taxon>
        <taxon>Basidiomycota</taxon>
        <taxon>Ustilaginomycotina</taxon>
        <taxon>Malasseziomycetes</taxon>
        <taxon>Malasseziales</taxon>
        <taxon>Malasseziaceae</taxon>
        <taxon>Malassezia</taxon>
    </lineage>
</organism>
<comment type="similarity">
    <text evidence="13">Belongs to the glycosyltransferase ALG3 family.</text>
</comment>
<gene>
    <name evidence="15" type="primary">ALG3</name>
    <name evidence="15" type="ORF">MVES_001393</name>
</gene>
<dbReference type="GO" id="GO:0005789">
    <property type="term" value="C:endoplasmic reticulum membrane"/>
    <property type="evidence" value="ECO:0007669"/>
    <property type="project" value="UniProtKB-SubCell"/>
</dbReference>
<dbReference type="Pfam" id="PF05208">
    <property type="entry name" value="ALG3"/>
    <property type="match status" value="1"/>
</dbReference>
<evidence type="ECO:0000256" key="1">
    <source>
        <dbReference type="ARBA" id="ARBA00004477"/>
    </source>
</evidence>
<dbReference type="UniPathway" id="UPA00378"/>
<evidence type="ECO:0000256" key="11">
    <source>
        <dbReference type="ARBA" id="ARBA00044743"/>
    </source>
</evidence>
<evidence type="ECO:0000256" key="2">
    <source>
        <dbReference type="ARBA" id="ARBA00004922"/>
    </source>
</evidence>
<evidence type="ECO:0000256" key="3">
    <source>
        <dbReference type="ARBA" id="ARBA00011964"/>
    </source>
</evidence>
<keyword evidence="16" id="KW-1185">Reference proteome</keyword>
<name>A0A2N1JEJ9_9BASI</name>
<keyword evidence="5 14" id="KW-0328">Glycosyltransferase</keyword>
<evidence type="ECO:0000256" key="10">
    <source>
        <dbReference type="ARBA" id="ARBA00023136"/>
    </source>
</evidence>
<sequence length="322" mass="36251">MARAQKWPTVLRWVRRILCTQAGFLPVSVAIIAFEIVLTSLIVRRVAYTEIDFATYVAQAKLFVDGERNYARLDPVNGSGPCVYPAVHLYMYAPFTFMSKSDALWYGQRAFAVLYFVTLVLVLRLYAFARVPPFYLLFLVLSKRLHSIYVLRMFNDPIAMVFVYLCMYALCTKRWHLACTLYSVALGVKMNVLLYLPALCVILFRALGAVRTVACLVGIVGGLQAVLGAPFLVHNAPAYMAGAFDFSRAFLYKWTVNWRFLSASAFCASGTARVLLACHVAALCVFGLYRWTGIGKQGPAWIWARWRGDPVPMSAEGTYMHH</sequence>
<feature type="transmembrane region" description="Helical" evidence="14">
    <location>
        <begin position="260"/>
        <end position="289"/>
    </location>
</feature>
<reference evidence="15 16" key="1">
    <citation type="submission" date="2017-10" db="EMBL/GenBank/DDBJ databases">
        <title>A novel species of cold-tolerant Malassezia isolated from bats.</title>
        <authorList>
            <person name="Lorch J.M."/>
            <person name="Palmer J.M."/>
            <person name="Vanderwolf K.J."/>
            <person name="Schmidt K.Z."/>
            <person name="Verant M.L."/>
            <person name="Weller T.J."/>
            <person name="Blehert D.S."/>
        </authorList>
    </citation>
    <scope>NUCLEOTIDE SEQUENCE [LARGE SCALE GENOMIC DNA]</scope>
    <source>
        <strain evidence="15 16">NWHC:44797-103</strain>
    </source>
</reference>
<dbReference type="GO" id="GO:0052925">
    <property type="term" value="F:dol-P-Man:Man(5)GlcNAc(2)-PP-Dol alpha-1,3-mannosyltransferase activity"/>
    <property type="evidence" value="ECO:0007669"/>
    <property type="project" value="UniProtKB-EC"/>
</dbReference>
<dbReference type="STRING" id="2020962.A0A2N1JEJ9"/>
<keyword evidence="10 14" id="KW-0472">Membrane</keyword>
<evidence type="ECO:0000256" key="5">
    <source>
        <dbReference type="ARBA" id="ARBA00022676"/>
    </source>
</evidence>
<evidence type="ECO:0000256" key="8">
    <source>
        <dbReference type="ARBA" id="ARBA00022824"/>
    </source>
</evidence>
<comment type="catalytic activity">
    <reaction evidence="12 14">
        <text>an alpha-D-Man-(1-&gt;2)-alpha-D-Man-(1-&gt;2)-alpha-D-Man-(1-&gt;3)-[alpha-D-Man-(1-&gt;6)]-beta-D-Man-(1-&gt;4)-beta-D-GlcNAc-(1-&gt;4)-alpha-D-GlcNAc-diphospho-di-trans,poly-cis-dolichol + a di-trans,poly-cis-dolichyl beta-D-mannosyl phosphate = an alpha-D-Man-(1-&gt;2)-alpha-D-Man-(1-&gt;2)-alpha-D-Man-(1-&gt;3)-[alpha-D-Man-(1-&gt;3)-alpha-D-Man-(1-&gt;6)]-beta-D-Man-(1-&gt;4)-beta-D-GlcNAc-(1-&gt;4)-alpha-D-GlcNAc-diphospho-di-trans,poly-cis-dolichol + a di-trans,poly-cis-dolichyl phosphate + H(+)</text>
        <dbReference type="Rhea" id="RHEA:29527"/>
        <dbReference type="Rhea" id="RHEA-COMP:19498"/>
        <dbReference type="Rhea" id="RHEA-COMP:19501"/>
        <dbReference type="Rhea" id="RHEA-COMP:19516"/>
        <dbReference type="Rhea" id="RHEA-COMP:19517"/>
        <dbReference type="ChEBI" id="CHEBI:15378"/>
        <dbReference type="ChEBI" id="CHEBI:57683"/>
        <dbReference type="ChEBI" id="CHEBI:58211"/>
        <dbReference type="ChEBI" id="CHEBI:132515"/>
        <dbReference type="ChEBI" id="CHEBI:132516"/>
        <dbReference type="EC" id="2.4.1.258"/>
    </reaction>
    <physiologicalReaction direction="left-to-right" evidence="12 14">
        <dbReference type="Rhea" id="RHEA:29528"/>
    </physiologicalReaction>
</comment>
<feature type="transmembrane region" description="Helical" evidence="14">
    <location>
        <begin position="213"/>
        <end position="233"/>
    </location>
</feature>
<comment type="subcellular location">
    <subcellularLocation>
        <location evidence="1 14">Endoplasmic reticulum membrane</location>
        <topology evidence="1 14">Multi-pass membrane protein</topology>
    </subcellularLocation>
</comment>
<dbReference type="EC" id="2.4.1.258" evidence="3 14"/>
<proteinExistence type="inferred from homology"/>
<dbReference type="AlphaFoldDB" id="A0A2N1JEJ9"/>
<evidence type="ECO:0000256" key="7">
    <source>
        <dbReference type="ARBA" id="ARBA00022692"/>
    </source>
</evidence>
<evidence type="ECO:0000256" key="6">
    <source>
        <dbReference type="ARBA" id="ARBA00022679"/>
    </source>
</evidence>
<feature type="transmembrane region" description="Helical" evidence="14">
    <location>
        <begin position="149"/>
        <end position="170"/>
    </location>
</feature>
<evidence type="ECO:0000256" key="4">
    <source>
        <dbReference type="ARBA" id="ARBA00015561"/>
    </source>
</evidence>
<protein>
    <recommendedName>
        <fullName evidence="4 14">Dol-P-Man:Man(5)GlcNAc(2)-PP-Dol alpha-1,3-mannosyltransferase</fullName>
        <ecNumber evidence="3 14">2.4.1.258</ecNumber>
    </recommendedName>
    <alternativeName>
        <fullName evidence="14">Dol-P-Man-dependent alpha(1-3)-mannosyltransferase</fullName>
    </alternativeName>
</protein>
<keyword evidence="8 14" id="KW-0256">Endoplasmic reticulum</keyword>
<dbReference type="EMBL" id="KZ454988">
    <property type="protein sequence ID" value="PKI84969.1"/>
    <property type="molecule type" value="Genomic_DNA"/>
</dbReference>
<keyword evidence="7 14" id="KW-0812">Transmembrane</keyword>
<dbReference type="Proteomes" id="UP000232875">
    <property type="component" value="Unassembled WGS sequence"/>
</dbReference>
<comment type="function">
    <text evidence="11 14">Dol-P-Man:Man(5)GlcNAc(2)-PP-Dol alpha-1,3-mannosyltransferase that operates in the biosynthetic pathway of dolichol-linked oligosaccharides, the glycan precursors employed in protein asparagine (N)-glycosylation. The assembly of dolichol-linked oligosaccharides begins on the cytosolic side of the endoplasmic reticulum membrane and finishes in its lumen. The sequential addition of sugars to dolichol pyrophosphate produces dolichol-linked oligosaccharides containing fourteen sugars, including two GlcNAcs, nine mannoses and three glucoses. Once assembled, the oligosaccharide is transferred from the lipid to nascent proteins by oligosaccharyltransferases. In the lumen of the endoplasmic reticulum, adds the first dolichyl beta-D-mannosyl phosphate derived mannose in an alpha-1,3 linkage to Man(5)GlcNAc(2)-PP-dolichol to produce Man(6)GlcNAc(2)-PP-dolichol.</text>
</comment>
<comment type="pathway">
    <text evidence="2 14">Protein modification; protein glycosylation.</text>
</comment>
<feature type="transmembrane region" description="Helical" evidence="14">
    <location>
        <begin position="21"/>
        <end position="43"/>
    </location>
</feature>
<evidence type="ECO:0000256" key="13">
    <source>
        <dbReference type="ARBA" id="ARBA00093457"/>
    </source>
</evidence>
<evidence type="ECO:0000313" key="15">
    <source>
        <dbReference type="EMBL" id="PKI84969.1"/>
    </source>
</evidence>
<dbReference type="OrthoDB" id="20028at2759"/>
<evidence type="ECO:0000256" key="14">
    <source>
        <dbReference type="RuleBase" id="RU364047"/>
    </source>
</evidence>
<evidence type="ECO:0000256" key="12">
    <source>
        <dbReference type="ARBA" id="ARBA00049506"/>
    </source>
</evidence>
<evidence type="ECO:0000256" key="9">
    <source>
        <dbReference type="ARBA" id="ARBA00022989"/>
    </source>
</evidence>
<dbReference type="PANTHER" id="PTHR12646:SF0">
    <property type="entry name" value="DOL-P-MAN:MAN(5)GLCNAC(2)-PP-DOL ALPHA-1,3-MANNOSYLTRANSFERASE"/>
    <property type="match status" value="1"/>
</dbReference>
<dbReference type="InterPro" id="IPR007873">
    <property type="entry name" value="Glycosyltransferase_ALG3"/>
</dbReference>
<keyword evidence="6 14" id="KW-0808">Transferase</keyword>
<accession>A0A2N1JEJ9</accession>
<feature type="transmembrane region" description="Helical" evidence="14">
    <location>
        <begin position="182"/>
        <end position="204"/>
    </location>
</feature>
<feature type="transmembrane region" description="Helical" evidence="14">
    <location>
        <begin position="110"/>
        <end position="129"/>
    </location>
</feature>
<keyword evidence="9 14" id="KW-1133">Transmembrane helix</keyword>
<dbReference type="PANTHER" id="PTHR12646">
    <property type="entry name" value="NOT56 - RELATED"/>
    <property type="match status" value="1"/>
</dbReference>
<evidence type="ECO:0000313" key="16">
    <source>
        <dbReference type="Proteomes" id="UP000232875"/>
    </source>
</evidence>